<protein>
    <submittedName>
        <fullName evidence="5">Phosphonate/organophosphate ester transporter subunit periplasmic binding component of ABC superfamily</fullName>
    </submittedName>
</protein>
<dbReference type="RefSeq" id="WP_179980616.1">
    <property type="nucleotide sequence ID" value="NZ_LT608333.1"/>
</dbReference>
<evidence type="ECO:0000256" key="1">
    <source>
        <dbReference type="ARBA" id="ARBA00007162"/>
    </source>
</evidence>
<evidence type="ECO:0000256" key="3">
    <source>
        <dbReference type="SAM" id="Coils"/>
    </source>
</evidence>
<dbReference type="InterPro" id="IPR005770">
    <property type="entry name" value="PhnD"/>
</dbReference>
<dbReference type="PANTHER" id="PTHR35841:SF1">
    <property type="entry name" value="PHOSPHONATES-BINDING PERIPLASMIC PROTEIN"/>
    <property type="match status" value="1"/>
</dbReference>
<keyword evidence="3" id="KW-0175">Coiled coil</keyword>
<feature type="coiled-coil region" evidence="3">
    <location>
        <begin position="306"/>
        <end position="333"/>
    </location>
</feature>
<gene>
    <name evidence="5" type="primary">phnD</name>
    <name evidence="5" type="ORF">KL86DES1_21196</name>
</gene>
<dbReference type="Pfam" id="PF12974">
    <property type="entry name" value="Phosphonate-bd"/>
    <property type="match status" value="1"/>
</dbReference>
<organism evidence="5">
    <name type="scientific">uncultured Desulfovibrio sp</name>
    <dbReference type="NCBI Taxonomy" id="167968"/>
    <lineage>
        <taxon>Bacteria</taxon>
        <taxon>Pseudomonadati</taxon>
        <taxon>Thermodesulfobacteriota</taxon>
        <taxon>Desulfovibrionia</taxon>
        <taxon>Desulfovibrionales</taxon>
        <taxon>Desulfovibrionaceae</taxon>
        <taxon>Desulfovibrio</taxon>
        <taxon>environmental samples</taxon>
    </lineage>
</organism>
<dbReference type="Gene3D" id="3.40.190.10">
    <property type="entry name" value="Periplasmic binding protein-like II"/>
    <property type="match status" value="2"/>
</dbReference>
<dbReference type="InterPro" id="IPR017797">
    <property type="entry name" value="Phosphnate-bd"/>
</dbReference>
<sequence>MKLLRLLTLALALAAAGLPALSARAAEPEVLNFGIISTESSQNLRTLWEPFLKRMEQETGLKIRAFFAPDYAGIVTGMQYGKVQLAWYGNKAAIEAVDRADGQIFAQTMDLAGIGGYYSHLIVNRDSPYNSVDDILKDAKNITFSNGDPNSTSGFVIPGYYVFAKNGVDPKDAFKRTLNANHETNALAVANKQVDVATNNSENLERLRATHPDKADLIKVIWTSPLIPGDPLVWRKDLPEETKEKISKFIFNFGVTGPHKAEDLKILADLGWGPFKAATNDHSIPIRQVELFKTRVKIEGDTKLGADEKKAKLAQVDEALAKLNARAEAIKKGS</sequence>
<dbReference type="GO" id="GO:0055085">
    <property type="term" value="P:transmembrane transport"/>
    <property type="evidence" value="ECO:0007669"/>
    <property type="project" value="InterPro"/>
</dbReference>
<comment type="similarity">
    <text evidence="1">Belongs to the phosphate/phosphite/phosphonate binding protein family.</text>
</comment>
<dbReference type="GO" id="GO:0043190">
    <property type="term" value="C:ATP-binding cassette (ABC) transporter complex"/>
    <property type="evidence" value="ECO:0007669"/>
    <property type="project" value="InterPro"/>
</dbReference>
<evidence type="ECO:0000313" key="5">
    <source>
        <dbReference type="EMBL" id="SCM73270.1"/>
    </source>
</evidence>
<dbReference type="SUPFAM" id="SSF53850">
    <property type="entry name" value="Periplasmic binding protein-like II"/>
    <property type="match status" value="1"/>
</dbReference>
<evidence type="ECO:0000256" key="4">
    <source>
        <dbReference type="SAM" id="SignalP"/>
    </source>
</evidence>
<dbReference type="CDD" id="cd13575">
    <property type="entry name" value="PBP2_PnhD"/>
    <property type="match status" value="1"/>
</dbReference>
<reference evidence="5" key="1">
    <citation type="submission" date="2016-08" db="EMBL/GenBank/DDBJ databases">
        <authorList>
            <person name="Seilhamer J.J."/>
        </authorList>
    </citation>
    <scope>NUCLEOTIDE SEQUENCE</scope>
    <source>
        <strain evidence="5">86-1</strain>
    </source>
</reference>
<feature type="signal peptide" evidence="4">
    <location>
        <begin position="1"/>
        <end position="25"/>
    </location>
</feature>
<dbReference type="GO" id="GO:0015716">
    <property type="term" value="P:organic phosphonate transport"/>
    <property type="evidence" value="ECO:0007669"/>
    <property type="project" value="InterPro"/>
</dbReference>
<accession>A0A212L6W8</accession>
<dbReference type="EMBL" id="FMJC01000002">
    <property type="protein sequence ID" value="SCM73270.1"/>
    <property type="molecule type" value="Genomic_DNA"/>
</dbReference>
<feature type="chain" id="PRO_5012510356" evidence="4">
    <location>
        <begin position="26"/>
        <end position="334"/>
    </location>
</feature>
<dbReference type="NCBIfam" id="TIGR03431">
    <property type="entry name" value="PhnD"/>
    <property type="match status" value="1"/>
</dbReference>
<keyword evidence="2 4" id="KW-0732">Signal</keyword>
<dbReference type="NCBIfam" id="TIGR01098">
    <property type="entry name" value="3A0109s03R"/>
    <property type="match status" value="1"/>
</dbReference>
<name>A0A212L6W8_9BACT</name>
<proteinExistence type="inferred from homology"/>
<dbReference type="PANTHER" id="PTHR35841">
    <property type="entry name" value="PHOSPHONATES-BINDING PERIPLASMIC PROTEIN"/>
    <property type="match status" value="1"/>
</dbReference>
<evidence type="ECO:0000256" key="2">
    <source>
        <dbReference type="ARBA" id="ARBA00022729"/>
    </source>
</evidence>
<dbReference type="AlphaFoldDB" id="A0A212L6W8"/>
<dbReference type="Gene3D" id="1.20.58.90">
    <property type="match status" value="1"/>
</dbReference>